<evidence type="ECO:0000259" key="1">
    <source>
        <dbReference type="PROSITE" id="PS50943"/>
    </source>
</evidence>
<protein>
    <submittedName>
        <fullName evidence="2">XRE family transcriptional regulator</fullName>
    </submittedName>
</protein>
<dbReference type="InterPro" id="IPR010982">
    <property type="entry name" value="Lambda_DNA-bd_dom_sf"/>
</dbReference>
<organism evidence="2 3">
    <name type="scientific">Sinorhizobium meliloti CCNWSX0020</name>
    <dbReference type="NCBI Taxonomy" id="1107881"/>
    <lineage>
        <taxon>Bacteria</taxon>
        <taxon>Pseudomonadati</taxon>
        <taxon>Pseudomonadota</taxon>
        <taxon>Alphaproteobacteria</taxon>
        <taxon>Hyphomicrobiales</taxon>
        <taxon>Rhizobiaceae</taxon>
        <taxon>Sinorhizobium/Ensifer group</taxon>
        <taxon>Sinorhizobium</taxon>
    </lineage>
</organism>
<dbReference type="RefSeq" id="WP_003528218.1">
    <property type="nucleotide sequence ID" value="NZ_AGVV01000015.1"/>
</dbReference>
<dbReference type="SMART" id="SM00530">
    <property type="entry name" value="HTH_XRE"/>
    <property type="match status" value="1"/>
</dbReference>
<dbReference type="Gene3D" id="1.10.260.40">
    <property type="entry name" value="lambda repressor-like DNA-binding domains"/>
    <property type="match status" value="1"/>
</dbReference>
<accession>H0FY23</accession>
<dbReference type="GO" id="GO:0003677">
    <property type="term" value="F:DNA binding"/>
    <property type="evidence" value="ECO:0007669"/>
    <property type="project" value="InterPro"/>
</dbReference>
<gene>
    <name evidence="2" type="ORF">SM0020_10465</name>
</gene>
<proteinExistence type="predicted"/>
<evidence type="ECO:0000313" key="3">
    <source>
        <dbReference type="Proteomes" id="UP000004038"/>
    </source>
</evidence>
<name>H0FY23_RHIML</name>
<reference evidence="2 3" key="1">
    <citation type="journal article" date="2012" name="J. Bacteriol.">
        <title>Draft Genome Sequence of Sinorhizobium meliloti CCNWSX0020, a Nitrogen-Fixing Symbiont with Copper Tolerance Capability Isolated from Lead-Zinc Mine Tailings.</title>
        <authorList>
            <person name="Li Z."/>
            <person name="Ma Z."/>
            <person name="Hao X."/>
            <person name="Wei G."/>
        </authorList>
    </citation>
    <scope>NUCLEOTIDE SEQUENCE [LARGE SCALE GENOMIC DNA]</scope>
    <source>
        <strain evidence="2 3">CCNWSX0020</strain>
    </source>
</reference>
<dbReference type="EMBL" id="AGVV01000015">
    <property type="protein sequence ID" value="EHK78095.1"/>
    <property type="molecule type" value="Genomic_DNA"/>
</dbReference>
<dbReference type="PROSITE" id="PS50943">
    <property type="entry name" value="HTH_CROC1"/>
    <property type="match status" value="1"/>
</dbReference>
<evidence type="ECO:0000313" key="2">
    <source>
        <dbReference type="EMBL" id="EHK78095.1"/>
    </source>
</evidence>
<feature type="domain" description="HTH cro/C1-type" evidence="1">
    <location>
        <begin position="18"/>
        <end position="72"/>
    </location>
</feature>
<dbReference type="Proteomes" id="UP000004038">
    <property type="component" value="Unassembled WGS sequence"/>
</dbReference>
<dbReference type="CDD" id="cd00093">
    <property type="entry name" value="HTH_XRE"/>
    <property type="match status" value="1"/>
</dbReference>
<dbReference type="Pfam" id="PF13443">
    <property type="entry name" value="HTH_26"/>
    <property type="match status" value="1"/>
</dbReference>
<dbReference type="AlphaFoldDB" id="H0FY23"/>
<dbReference type="SUPFAM" id="SSF47413">
    <property type="entry name" value="lambda repressor-like DNA-binding domains"/>
    <property type="match status" value="1"/>
</dbReference>
<dbReference type="PATRIC" id="fig|1107881.3.peg.2115"/>
<sequence length="129" mass="13773">MNNTNTTSEVDVIIGSNIRRIREFSGVSKRGLAKAVGISWSQMKKCEDGARRISAGSLFAVARALNCSIDEFWRGIDPGEATLVLPARSDDAIMVARNFDRIPSPARRAAIANLIAALADGVALKSAAE</sequence>
<dbReference type="InterPro" id="IPR001387">
    <property type="entry name" value="Cro/C1-type_HTH"/>
</dbReference>